<feature type="compositionally biased region" description="Polar residues" evidence="7">
    <location>
        <begin position="311"/>
        <end position="333"/>
    </location>
</feature>
<dbReference type="PANTHER" id="PTHR12132:SF1">
    <property type="entry name" value="DNA REPAIR PROTEIN RAD52 HOMOLOG"/>
    <property type="match status" value="1"/>
</dbReference>
<keyword evidence="3" id="KW-0233">DNA recombination</keyword>
<dbReference type="InterPro" id="IPR007232">
    <property type="entry name" value="Rad52_Rad59_Rad22"/>
</dbReference>
<dbReference type="PANTHER" id="PTHR12132">
    <property type="entry name" value="DNA REPAIR AND RECOMBINATION PROTEIN RAD52, RAD59"/>
    <property type="match status" value="1"/>
</dbReference>
<dbReference type="Gene3D" id="3.30.390.80">
    <property type="entry name" value="DNA repair protein Rad52/59/22"/>
    <property type="match status" value="1"/>
</dbReference>
<evidence type="ECO:0000313" key="8">
    <source>
        <dbReference type="EMBL" id="ODV87805.1"/>
    </source>
</evidence>
<accession>A0A1E4T7T5</accession>
<dbReference type="Pfam" id="PF04098">
    <property type="entry name" value="Rad52_Rad22"/>
    <property type="match status" value="1"/>
</dbReference>
<dbReference type="GO" id="GO:0045002">
    <property type="term" value="P:double-strand break repair via single-strand annealing"/>
    <property type="evidence" value="ECO:0007669"/>
    <property type="project" value="InterPro"/>
</dbReference>
<dbReference type="Proteomes" id="UP000094801">
    <property type="component" value="Unassembled WGS sequence"/>
</dbReference>
<organism evidence="8 9">
    <name type="scientific">[Candida] arabinofermentans NRRL YB-2248</name>
    <dbReference type="NCBI Taxonomy" id="983967"/>
    <lineage>
        <taxon>Eukaryota</taxon>
        <taxon>Fungi</taxon>
        <taxon>Dikarya</taxon>
        <taxon>Ascomycota</taxon>
        <taxon>Saccharomycotina</taxon>
        <taxon>Pichiomycetes</taxon>
        <taxon>Pichiales</taxon>
        <taxon>Pichiaceae</taxon>
        <taxon>Ogataea</taxon>
        <taxon>Ogataea/Candida clade</taxon>
    </lineage>
</organism>
<evidence type="ECO:0000256" key="5">
    <source>
        <dbReference type="ARBA" id="ARBA00037138"/>
    </source>
</evidence>
<feature type="compositionally biased region" description="Polar residues" evidence="7">
    <location>
        <begin position="215"/>
        <end position="231"/>
    </location>
</feature>
<dbReference type="GO" id="GO:0006312">
    <property type="term" value="P:mitotic recombination"/>
    <property type="evidence" value="ECO:0007669"/>
    <property type="project" value="TreeGrafter"/>
</dbReference>
<dbReference type="InterPro" id="IPR041247">
    <property type="entry name" value="Rad52_fam"/>
</dbReference>
<evidence type="ECO:0000256" key="2">
    <source>
        <dbReference type="ARBA" id="ARBA00022763"/>
    </source>
</evidence>
<evidence type="ECO:0000313" key="9">
    <source>
        <dbReference type="Proteomes" id="UP000094801"/>
    </source>
</evidence>
<evidence type="ECO:0000256" key="6">
    <source>
        <dbReference type="ARBA" id="ARBA00041062"/>
    </source>
</evidence>
<dbReference type="InterPro" id="IPR042525">
    <property type="entry name" value="Rad52_Rad59_Rad22_sf"/>
</dbReference>
<evidence type="ECO:0000256" key="4">
    <source>
        <dbReference type="ARBA" id="ARBA00023204"/>
    </source>
</evidence>
<dbReference type="NCBIfam" id="TIGR00607">
    <property type="entry name" value="rad52"/>
    <property type="match status" value="1"/>
</dbReference>
<keyword evidence="9" id="KW-1185">Reference proteome</keyword>
<dbReference type="SUPFAM" id="SSF54768">
    <property type="entry name" value="dsRNA-binding domain-like"/>
    <property type="match status" value="1"/>
</dbReference>
<name>A0A1E4T7T5_9ASCO</name>
<comment type="function">
    <text evidence="5">Involved in DNA double-strand break (DSB) repair and recombination. Promotes the annealing of complementary single-stranded DNA and by stimulation of the RAD51 recombinase.</text>
</comment>
<dbReference type="GO" id="GO:0000730">
    <property type="term" value="P:DNA recombinase assembly"/>
    <property type="evidence" value="ECO:0007669"/>
    <property type="project" value="InterPro"/>
</dbReference>
<feature type="region of interest" description="Disordered" evidence="7">
    <location>
        <begin position="215"/>
        <end position="430"/>
    </location>
</feature>
<feature type="compositionally biased region" description="Acidic residues" evidence="7">
    <location>
        <begin position="272"/>
        <end position="282"/>
    </location>
</feature>
<proteinExistence type="inferred from homology"/>
<dbReference type="FunFam" id="3.30.390.80:FF:000001">
    <property type="entry name" value="DNA repair protein RAD52 homolog"/>
    <property type="match status" value="1"/>
</dbReference>
<keyword evidence="2" id="KW-0227">DNA damage</keyword>
<dbReference type="InterPro" id="IPR004585">
    <property type="entry name" value="DNA_recomb/repair_Rad52"/>
</dbReference>
<dbReference type="EMBL" id="KV453847">
    <property type="protein sequence ID" value="ODV87805.1"/>
    <property type="molecule type" value="Genomic_DNA"/>
</dbReference>
<sequence>MQNHRGQQPPPVAPTTFRYSKEEVDSMRVALEKKLGPEYISNRKGPGYNKINYLEGWKAINLANDIFGPNGWSTEVRGFQVDYIDERNGAISLGISATVRVTLKDGAFHEDVGYGSIDNCKSKSAAFDKCKKEAVTDGMKRALRQYGNSMGNCLYDKDYLLQISKVKPIPLEFDEEKLMRRSHHGSMIKEEEKQQLPAIADEPADAQKSIMPQPQRTMLKQQHEQQQNNRKSPIKPPPRDDAEDSFQFSDDWPDEILPEKVSEDAVLNSEPEFGDDDELETEEINKIIRESNEAKSQDRSSKVLRQVPVPHNSNIPPNQTPFKHTTPVSTQTPAVIPETVTFVTSRSAESVRADPSLQNDMKFDVKNTPSLGKKSNFIDHSKSTPIKRSLISEDSENKSTNTNPMVVVPPKRSIGLPPQKLVASKRLRKS</sequence>
<comment type="similarity">
    <text evidence="1">Belongs to the RAD52 family.</text>
</comment>
<dbReference type="GO" id="GO:0003697">
    <property type="term" value="F:single-stranded DNA binding"/>
    <property type="evidence" value="ECO:0007669"/>
    <property type="project" value="UniProtKB-ARBA"/>
</dbReference>
<dbReference type="OrthoDB" id="206565at2759"/>
<dbReference type="STRING" id="983967.A0A1E4T7T5"/>
<dbReference type="AlphaFoldDB" id="A0A1E4T7T5"/>
<feature type="compositionally biased region" description="Basic and acidic residues" evidence="7">
    <location>
        <begin position="283"/>
        <end position="301"/>
    </location>
</feature>
<evidence type="ECO:0000256" key="7">
    <source>
        <dbReference type="SAM" id="MobiDB-lite"/>
    </source>
</evidence>
<gene>
    <name evidence="8" type="ORF">CANARDRAFT_26010</name>
</gene>
<reference evidence="9" key="1">
    <citation type="submission" date="2016-04" db="EMBL/GenBank/DDBJ databases">
        <title>Comparative genomics of biotechnologically important yeasts.</title>
        <authorList>
            <consortium name="DOE Joint Genome Institute"/>
            <person name="Riley R."/>
            <person name="Haridas S."/>
            <person name="Wolfe K.H."/>
            <person name="Lopes M.R."/>
            <person name="Hittinger C.T."/>
            <person name="Goker M."/>
            <person name="Salamov A."/>
            <person name="Wisecaver J."/>
            <person name="Long T.M."/>
            <person name="Aerts A.L."/>
            <person name="Barry K."/>
            <person name="Choi C."/>
            <person name="Clum A."/>
            <person name="Coughlan A.Y."/>
            <person name="Deshpande S."/>
            <person name="Douglass A.P."/>
            <person name="Hanson S.J."/>
            <person name="Klenk H.-P."/>
            <person name="Labutti K."/>
            <person name="Lapidus A."/>
            <person name="Lindquist E."/>
            <person name="Lipzen A."/>
            <person name="Meier-Kolthoff J.P."/>
            <person name="Ohm R.A."/>
            <person name="Otillar R.P."/>
            <person name="Pangilinan J."/>
            <person name="Peng Y."/>
            <person name="Rokas A."/>
            <person name="Rosa C.A."/>
            <person name="Scheuner C."/>
            <person name="Sibirny A.A."/>
            <person name="Slot J.C."/>
            <person name="Stielow J.B."/>
            <person name="Sun H."/>
            <person name="Kurtzman C.P."/>
            <person name="Blackwell M."/>
            <person name="Grigoriev I.V."/>
            <person name="Jeffries T.W."/>
        </authorList>
    </citation>
    <scope>NUCLEOTIDE SEQUENCE [LARGE SCALE GENOMIC DNA]</scope>
    <source>
        <strain evidence="9">NRRL YB-2248</strain>
    </source>
</reference>
<protein>
    <recommendedName>
        <fullName evidence="6">DNA repair and recombination protein RAD52</fullName>
    </recommendedName>
</protein>
<dbReference type="GO" id="GO:0005634">
    <property type="term" value="C:nucleus"/>
    <property type="evidence" value="ECO:0007669"/>
    <property type="project" value="InterPro"/>
</dbReference>
<evidence type="ECO:0000256" key="3">
    <source>
        <dbReference type="ARBA" id="ARBA00023172"/>
    </source>
</evidence>
<keyword evidence="4" id="KW-0234">DNA repair</keyword>
<evidence type="ECO:0000256" key="1">
    <source>
        <dbReference type="ARBA" id="ARBA00006638"/>
    </source>
</evidence>